<protein>
    <submittedName>
        <fullName evidence="2">Uncharacterized protein</fullName>
    </submittedName>
</protein>
<dbReference type="Proteomes" id="UP000494135">
    <property type="component" value="Unassembled WGS sequence"/>
</dbReference>
<evidence type="ECO:0000256" key="1">
    <source>
        <dbReference type="SAM" id="MobiDB-lite"/>
    </source>
</evidence>
<feature type="compositionally biased region" description="Polar residues" evidence="1">
    <location>
        <begin position="23"/>
        <end position="38"/>
    </location>
</feature>
<gene>
    <name evidence="2" type="ORF">LMG29660_06427</name>
</gene>
<dbReference type="EMBL" id="CADIKG010000026">
    <property type="protein sequence ID" value="CAB3769724.1"/>
    <property type="molecule type" value="Genomic_DNA"/>
</dbReference>
<accession>A0A6J5EUS1</accession>
<dbReference type="AlphaFoldDB" id="A0A6J5EUS1"/>
<name>A0A6J5EUS1_9BURK</name>
<feature type="region of interest" description="Disordered" evidence="1">
    <location>
        <begin position="23"/>
        <end position="53"/>
    </location>
</feature>
<evidence type="ECO:0000313" key="3">
    <source>
        <dbReference type="Proteomes" id="UP000494135"/>
    </source>
</evidence>
<reference evidence="2 3" key="1">
    <citation type="submission" date="2020-04" db="EMBL/GenBank/DDBJ databases">
        <authorList>
            <person name="De Canck E."/>
        </authorList>
    </citation>
    <scope>NUCLEOTIDE SEQUENCE [LARGE SCALE GENOMIC DNA]</scope>
    <source>
        <strain evidence="2 3">LMG 29660</strain>
    </source>
</reference>
<sequence>MKSASMPSEFKCACASCNSPISRAESTTRAPSSPSDSANCKLRPREPPVGRGNMFLVSDEKPRPPEDAVQFLLVDTLVGVDRGIDRPRLFVEQRRSGIALHGGIRHLRLLDSCPWRSIGSYCGMRAVGVSVARISVTRTIGVHGLSTFAHSAEKLCLLGSDIFGSHDDASRGSIDGWRSHCPRRRAPRVIETASRTGRTVAPGQRCLQARHARTRAACRESSIQSWLLACATGRSSGRPESAN</sequence>
<proteinExistence type="predicted"/>
<organism evidence="2 3">
    <name type="scientific">Burkholderia puraquae</name>
    <dbReference type="NCBI Taxonomy" id="1904757"/>
    <lineage>
        <taxon>Bacteria</taxon>
        <taxon>Pseudomonadati</taxon>
        <taxon>Pseudomonadota</taxon>
        <taxon>Betaproteobacteria</taxon>
        <taxon>Burkholderiales</taxon>
        <taxon>Burkholderiaceae</taxon>
        <taxon>Burkholderia</taxon>
        <taxon>Burkholderia cepacia complex</taxon>
    </lineage>
</organism>
<evidence type="ECO:0000313" key="2">
    <source>
        <dbReference type="EMBL" id="CAB3769724.1"/>
    </source>
</evidence>